<sequence length="82" mass="8816">MTFYEKLVDAVHGVGDTVCQSPDTNEVTGVGTSFPGPGGDYSIIIDSKNGDVRFIHGPAEILVLPKNGPVMEMLNNIYAEFE</sequence>
<evidence type="ECO:0000313" key="1">
    <source>
        <dbReference type="EMBL" id="UYO61858.1"/>
    </source>
</evidence>
<organism evidence="1 2">
    <name type="scientific">Acetobacterium wieringae</name>
    <dbReference type="NCBI Taxonomy" id="52694"/>
    <lineage>
        <taxon>Bacteria</taxon>
        <taxon>Bacillati</taxon>
        <taxon>Bacillota</taxon>
        <taxon>Clostridia</taxon>
        <taxon>Eubacteriales</taxon>
        <taxon>Eubacteriaceae</taxon>
        <taxon>Acetobacterium</taxon>
    </lineage>
</organism>
<evidence type="ECO:0000313" key="2">
    <source>
        <dbReference type="Proteomes" id="UP001163550"/>
    </source>
</evidence>
<reference evidence="1" key="1">
    <citation type="submission" date="2021-11" db="EMBL/GenBank/DDBJ databases">
        <title>Isoprene-degrading acetogen.</title>
        <authorList>
            <person name="Yang Y."/>
            <person name="Jin H."/>
            <person name="Yan J."/>
        </authorList>
    </citation>
    <scope>NUCLEOTIDE SEQUENCE</scope>
    <source>
        <strain evidence="1">Berkeley</strain>
    </source>
</reference>
<gene>
    <name evidence="1" type="ORF">LNN31_13845</name>
</gene>
<proteinExistence type="predicted"/>
<keyword evidence="2" id="KW-1185">Reference proteome</keyword>
<dbReference type="RefSeq" id="WP_263992655.1">
    <property type="nucleotide sequence ID" value="NZ_CP087994.1"/>
</dbReference>
<name>A0ABY6HE64_9FIRM</name>
<dbReference type="Proteomes" id="UP001163550">
    <property type="component" value="Chromosome"/>
</dbReference>
<dbReference type="EMBL" id="CP087994">
    <property type="protein sequence ID" value="UYO61858.1"/>
    <property type="molecule type" value="Genomic_DNA"/>
</dbReference>
<accession>A0ABY6HE64</accession>
<protein>
    <submittedName>
        <fullName evidence="1">Uncharacterized protein</fullName>
    </submittedName>
</protein>